<organism evidence="4 5">
    <name type="scientific">Terrimonas ginsenosidimutans</name>
    <dbReference type="NCBI Taxonomy" id="2908004"/>
    <lineage>
        <taxon>Bacteria</taxon>
        <taxon>Pseudomonadati</taxon>
        <taxon>Bacteroidota</taxon>
        <taxon>Chitinophagia</taxon>
        <taxon>Chitinophagales</taxon>
        <taxon>Chitinophagaceae</taxon>
        <taxon>Terrimonas</taxon>
    </lineage>
</organism>
<dbReference type="InterPro" id="IPR025970">
    <property type="entry name" value="SusE"/>
</dbReference>
<feature type="domain" description="Outer membrane protein SusF/SusE-like C-terminal" evidence="3">
    <location>
        <begin position="265"/>
        <end position="356"/>
    </location>
</feature>
<dbReference type="Pfam" id="PF14292">
    <property type="entry name" value="SusE"/>
    <property type="match status" value="1"/>
</dbReference>
<keyword evidence="1" id="KW-0732">Signal</keyword>
<dbReference type="PROSITE" id="PS51257">
    <property type="entry name" value="PROKAR_LIPOPROTEIN"/>
    <property type="match status" value="1"/>
</dbReference>
<protein>
    <submittedName>
        <fullName evidence="4">SusE domain-containing protein</fullName>
    </submittedName>
</protein>
<evidence type="ECO:0000313" key="5">
    <source>
        <dbReference type="Proteomes" id="UP001165367"/>
    </source>
</evidence>
<dbReference type="EMBL" id="JAKLTR010000007">
    <property type="protein sequence ID" value="MCG2615062.1"/>
    <property type="molecule type" value="Genomic_DNA"/>
</dbReference>
<dbReference type="Pfam" id="PF16411">
    <property type="entry name" value="SusF_SusE"/>
    <property type="match status" value="1"/>
</dbReference>
<gene>
    <name evidence="4" type="ORF">LZZ85_12255</name>
</gene>
<feature type="signal peptide" evidence="1">
    <location>
        <begin position="1"/>
        <end position="25"/>
    </location>
</feature>
<feature type="chain" id="PRO_5045915635" evidence="1">
    <location>
        <begin position="26"/>
        <end position="366"/>
    </location>
</feature>
<keyword evidence="5" id="KW-1185">Reference proteome</keyword>
<evidence type="ECO:0000259" key="3">
    <source>
        <dbReference type="Pfam" id="PF16411"/>
    </source>
</evidence>
<dbReference type="Gene3D" id="2.60.40.3620">
    <property type="match status" value="2"/>
</dbReference>
<comment type="caution">
    <text evidence="4">The sequence shown here is derived from an EMBL/GenBank/DDBJ whole genome shotgun (WGS) entry which is preliminary data.</text>
</comment>
<proteinExistence type="predicted"/>
<evidence type="ECO:0000256" key="1">
    <source>
        <dbReference type="SAM" id="SignalP"/>
    </source>
</evidence>
<dbReference type="InterPro" id="IPR032187">
    <property type="entry name" value="SusF/SusE-like_C"/>
</dbReference>
<name>A0ABS9KRZ5_9BACT</name>
<evidence type="ECO:0000259" key="2">
    <source>
        <dbReference type="Pfam" id="PF14292"/>
    </source>
</evidence>
<sequence>MRTIFQKFCLILTAAIFFTACKKDAALTYLDVVDFPQKLTSSATEVVLTPDNNNTSVVSFSWPSVTFKVPAPVNYAVQFTTPADTLGSTAWSKVHTITAGDDVLLQSLSGATLNDIALNKLGLPKDTANTIVARVVATLDRKVYSNTVSFKVTPYRVTVLKTLYLPGDYQGWNPGGAPVIREVKDKPEMYEGYVYIPDGGSYQFKMTPQPDWTPMAYGDATGTSGDIIEANYAGGNMSVASGGYYYLTANLNTKKWTNTKTTWSILGDASPGGWDTDTQLTYDQAAKVWKVTCNMSAAGSFKFRANNAWQLDFGIDPVTKELKYADNPFLGYTPNLDNLTVPESGNYTITLDLHNAGNYTYILHKN</sequence>
<dbReference type="Proteomes" id="UP001165367">
    <property type="component" value="Unassembled WGS sequence"/>
</dbReference>
<accession>A0ABS9KRZ5</accession>
<dbReference type="RefSeq" id="WP_237872062.1">
    <property type="nucleotide sequence ID" value="NZ_JAKLTR010000007.1"/>
</dbReference>
<reference evidence="4" key="1">
    <citation type="submission" date="2022-01" db="EMBL/GenBank/DDBJ databases">
        <authorList>
            <person name="Jo J.-H."/>
            <person name="Im W.-T."/>
        </authorList>
    </citation>
    <scope>NUCLEOTIDE SEQUENCE</scope>
    <source>
        <strain evidence="4">NA20</strain>
    </source>
</reference>
<evidence type="ECO:0000313" key="4">
    <source>
        <dbReference type="EMBL" id="MCG2615062.1"/>
    </source>
</evidence>
<dbReference type="CDD" id="cd12967">
    <property type="entry name" value="CBM_SusE-F_like_u1"/>
    <property type="match status" value="1"/>
</dbReference>
<feature type="domain" description="SusE outer membrane protein" evidence="2">
    <location>
        <begin position="37"/>
        <end position="135"/>
    </location>
</feature>